<protein>
    <submittedName>
        <fullName evidence="1">Uncharacterized protein</fullName>
    </submittedName>
</protein>
<reference evidence="1 2" key="1">
    <citation type="journal article" date="2023" name="Int. J. Mol. Sci.">
        <title>De Novo Assembly and Annotation of 11 Diverse Shrub Willow (Salix) Genomes Reveals Novel Gene Organization in Sex-Linked Regions.</title>
        <authorList>
            <person name="Hyden B."/>
            <person name="Feng K."/>
            <person name="Yates T.B."/>
            <person name="Jawdy S."/>
            <person name="Cereghino C."/>
            <person name="Smart L.B."/>
            <person name="Muchero W."/>
        </authorList>
    </citation>
    <scope>NUCLEOTIDE SEQUENCE [LARGE SCALE GENOMIC DNA]</scope>
    <source>
        <tissue evidence="1">Shoot tip</tissue>
    </source>
</reference>
<dbReference type="Proteomes" id="UP001162972">
    <property type="component" value="Chromosome 16"/>
</dbReference>
<organism evidence="1 2">
    <name type="scientific">Salix udensis</name>
    <dbReference type="NCBI Taxonomy" id="889485"/>
    <lineage>
        <taxon>Eukaryota</taxon>
        <taxon>Viridiplantae</taxon>
        <taxon>Streptophyta</taxon>
        <taxon>Embryophyta</taxon>
        <taxon>Tracheophyta</taxon>
        <taxon>Spermatophyta</taxon>
        <taxon>Magnoliopsida</taxon>
        <taxon>eudicotyledons</taxon>
        <taxon>Gunneridae</taxon>
        <taxon>Pentapetalae</taxon>
        <taxon>rosids</taxon>
        <taxon>fabids</taxon>
        <taxon>Malpighiales</taxon>
        <taxon>Salicaceae</taxon>
        <taxon>Saliceae</taxon>
        <taxon>Salix</taxon>
    </lineage>
</organism>
<comment type="caution">
    <text evidence="1">The sequence shown here is derived from an EMBL/GenBank/DDBJ whole genome shotgun (WGS) entry which is preliminary data.</text>
</comment>
<accession>A0AAD6KID4</accession>
<evidence type="ECO:0000313" key="2">
    <source>
        <dbReference type="Proteomes" id="UP001162972"/>
    </source>
</evidence>
<dbReference type="EMBL" id="JAPFFJ010000006">
    <property type="protein sequence ID" value="KAJ6423783.1"/>
    <property type="molecule type" value="Genomic_DNA"/>
</dbReference>
<sequence>MASLSAVWLYNDRGLRGGISADSFVNGKPRFNQFFSRRANNKCAVAAEYLFASKSSEESKLANLVANIEALSEFSKEMPTPERWIQ</sequence>
<keyword evidence="2" id="KW-1185">Reference proteome</keyword>
<proteinExistence type="predicted"/>
<dbReference type="AlphaFoldDB" id="A0AAD6KID4"/>
<evidence type="ECO:0000313" key="1">
    <source>
        <dbReference type="EMBL" id="KAJ6423783.1"/>
    </source>
</evidence>
<name>A0AAD6KID4_9ROSI</name>
<gene>
    <name evidence="1" type="ORF">OIU84_024707</name>
</gene>